<evidence type="ECO:0000256" key="2">
    <source>
        <dbReference type="SAM" id="Phobius"/>
    </source>
</evidence>
<sequence>MGLYLLILCTLQWIPLVFGNSPEMYLVQKESSSPVICHVTGVFPHGVSVFWEKDGEVLRDGVQLGEPVGIGTNQTQATLKVSLADRVKHNYTCVVQHAKLRTTVELSENKITLTHGDVIYFSIFLICTVVANCIIVGILGALRNSEAQEHTRRGQRISLRVVYATVL</sequence>
<dbReference type="SUPFAM" id="SSF48726">
    <property type="entry name" value="Immunoglobulin"/>
    <property type="match status" value="1"/>
</dbReference>
<keyword evidence="2" id="KW-0472">Membrane</keyword>
<dbReference type="InterPro" id="IPR007110">
    <property type="entry name" value="Ig-like_dom"/>
</dbReference>
<evidence type="ECO:0000313" key="6">
    <source>
        <dbReference type="Proteomes" id="UP001221898"/>
    </source>
</evidence>
<keyword evidence="2" id="KW-1133">Transmembrane helix</keyword>
<dbReference type="PANTHER" id="PTHR16675:SF237">
    <property type="entry name" value="MHC CLASS I ANTIGEN TRANSCRIPT VARIANT 1-RELATED"/>
    <property type="match status" value="1"/>
</dbReference>
<dbReference type="GO" id="GO:0005615">
    <property type="term" value="C:extracellular space"/>
    <property type="evidence" value="ECO:0007669"/>
    <property type="project" value="TreeGrafter"/>
</dbReference>
<feature type="signal peptide" evidence="3">
    <location>
        <begin position="1"/>
        <end position="19"/>
    </location>
</feature>
<evidence type="ECO:0000313" key="5">
    <source>
        <dbReference type="EMBL" id="KAJ8406952.1"/>
    </source>
</evidence>
<keyword evidence="6" id="KW-1185">Reference proteome</keyword>
<dbReference type="EMBL" id="JAINUG010000041">
    <property type="protein sequence ID" value="KAJ8406952.1"/>
    <property type="molecule type" value="Genomic_DNA"/>
</dbReference>
<dbReference type="PROSITE" id="PS50835">
    <property type="entry name" value="IG_LIKE"/>
    <property type="match status" value="1"/>
</dbReference>
<feature type="chain" id="PRO_5041970353" description="Ig-like domain-containing protein" evidence="3">
    <location>
        <begin position="20"/>
        <end position="167"/>
    </location>
</feature>
<name>A0AAD7SQG0_9TELE</name>
<protein>
    <recommendedName>
        <fullName evidence="4">Ig-like domain-containing protein</fullName>
    </recommendedName>
</protein>
<accession>A0AAD7SQG0</accession>
<dbReference type="InterPro" id="IPR013783">
    <property type="entry name" value="Ig-like_fold"/>
</dbReference>
<dbReference type="Pfam" id="PF07654">
    <property type="entry name" value="C1-set"/>
    <property type="match status" value="1"/>
</dbReference>
<dbReference type="AlphaFoldDB" id="A0AAD7SQG0"/>
<dbReference type="InterPro" id="IPR003597">
    <property type="entry name" value="Ig_C1-set"/>
</dbReference>
<proteinExistence type="predicted"/>
<organism evidence="5 6">
    <name type="scientific">Aldrovandia affinis</name>
    <dbReference type="NCBI Taxonomy" id="143900"/>
    <lineage>
        <taxon>Eukaryota</taxon>
        <taxon>Metazoa</taxon>
        <taxon>Chordata</taxon>
        <taxon>Craniata</taxon>
        <taxon>Vertebrata</taxon>
        <taxon>Euteleostomi</taxon>
        <taxon>Actinopterygii</taxon>
        <taxon>Neopterygii</taxon>
        <taxon>Teleostei</taxon>
        <taxon>Notacanthiformes</taxon>
        <taxon>Halosauridae</taxon>
        <taxon>Aldrovandia</taxon>
    </lineage>
</organism>
<keyword evidence="3" id="KW-0732">Signal</keyword>
<reference evidence="5" key="1">
    <citation type="journal article" date="2023" name="Science">
        <title>Genome structures resolve the early diversification of teleost fishes.</title>
        <authorList>
            <person name="Parey E."/>
            <person name="Louis A."/>
            <person name="Montfort J."/>
            <person name="Bouchez O."/>
            <person name="Roques C."/>
            <person name="Iampietro C."/>
            <person name="Lluch J."/>
            <person name="Castinel A."/>
            <person name="Donnadieu C."/>
            <person name="Desvignes T."/>
            <person name="Floi Bucao C."/>
            <person name="Jouanno E."/>
            <person name="Wen M."/>
            <person name="Mejri S."/>
            <person name="Dirks R."/>
            <person name="Jansen H."/>
            <person name="Henkel C."/>
            <person name="Chen W.J."/>
            <person name="Zahm M."/>
            <person name="Cabau C."/>
            <person name="Klopp C."/>
            <person name="Thompson A.W."/>
            <person name="Robinson-Rechavi M."/>
            <person name="Braasch I."/>
            <person name="Lecointre G."/>
            <person name="Bobe J."/>
            <person name="Postlethwait J.H."/>
            <person name="Berthelot C."/>
            <person name="Roest Crollius H."/>
            <person name="Guiguen Y."/>
        </authorList>
    </citation>
    <scope>NUCLEOTIDE SEQUENCE</scope>
    <source>
        <strain evidence="5">NC1722</strain>
    </source>
</reference>
<dbReference type="GO" id="GO:0009897">
    <property type="term" value="C:external side of plasma membrane"/>
    <property type="evidence" value="ECO:0007669"/>
    <property type="project" value="TreeGrafter"/>
</dbReference>
<dbReference type="PANTHER" id="PTHR16675">
    <property type="entry name" value="MHC CLASS I-RELATED"/>
    <property type="match status" value="1"/>
</dbReference>
<dbReference type="Gene3D" id="2.60.40.10">
    <property type="entry name" value="Immunoglobulins"/>
    <property type="match status" value="1"/>
</dbReference>
<feature type="domain" description="Ig-like" evidence="4">
    <location>
        <begin position="15"/>
        <end position="112"/>
    </location>
</feature>
<dbReference type="InterPro" id="IPR036179">
    <property type="entry name" value="Ig-like_dom_sf"/>
</dbReference>
<comment type="caution">
    <text evidence="5">The sequence shown here is derived from an EMBL/GenBank/DDBJ whole genome shotgun (WGS) entry which is preliminary data.</text>
</comment>
<evidence type="ECO:0000259" key="4">
    <source>
        <dbReference type="PROSITE" id="PS50835"/>
    </source>
</evidence>
<keyword evidence="1" id="KW-0325">Glycoprotein</keyword>
<gene>
    <name evidence="5" type="ORF">AAFF_G00292280</name>
</gene>
<evidence type="ECO:0000256" key="3">
    <source>
        <dbReference type="SAM" id="SignalP"/>
    </source>
</evidence>
<dbReference type="SMART" id="SM00407">
    <property type="entry name" value="IGc1"/>
    <property type="match status" value="1"/>
</dbReference>
<dbReference type="InterPro" id="IPR050208">
    <property type="entry name" value="MHC_class-I_related"/>
</dbReference>
<dbReference type="GO" id="GO:0006955">
    <property type="term" value="P:immune response"/>
    <property type="evidence" value="ECO:0007669"/>
    <property type="project" value="TreeGrafter"/>
</dbReference>
<feature type="transmembrane region" description="Helical" evidence="2">
    <location>
        <begin position="118"/>
        <end position="142"/>
    </location>
</feature>
<keyword evidence="2" id="KW-0812">Transmembrane</keyword>
<dbReference type="Proteomes" id="UP001221898">
    <property type="component" value="Unassembled WGS sequence"/>
</dbReference>
<evidence type="ECO:0000256" key="1">
    <source>
        <dbReference type="ARBA" id="ARBA00023180"/>
    </source>
</evidence>